<feature type="chain" id="PRO_5002903558" evidence="2">
    <location>
        <begin position="23"/>
        <end position="152"/>
    </location>
</feature>
<organism evidence="3">
    <name type="scientific">Selaginella moellendorffii</name>
    <name type="common">Spikemoss</name>
    <dbReference type="NCBI Taxonomy" id="88036"/>
    <lineage>
        <taxon>Eukaryota</taxon>
        <taxon>Viridiplantae</taxon>
        <taxon>Streptophyta</taxon>
        <taxon>Embryophyta</taxon>
        <taxon>Tracheophyta</taxon>
        <taxon>Lycopodiopsida</taxon>
        <taxon>Selaginellales</taxon>
        <taxon>Selaginellaceae</taxon>
        <taxon>Selaginella</taxon>
    </lineage>
</organism>
<feature type="signal peptide" evidence="2">
    <location>
        <begin position="1"/>
        <end position="22"/>
    </location>
</feature>
<feature type="compositionally biased region" description="Polar residues" evidence="1">
    <location>
        <begin position="128"/>
        <end position="138"/>
    </location>
</feature>
<keyword evidence="2" id="KW-0732">Signal</keyword>
<feature type="compositionally biased region" description="Low complexity" evidence="1">
    <location>
        <begin position="48"/>
        <end position="66"/>
    </location>
</feature>
<evidence type="ECO:0000256" key="2">
    <source>
        <dbReference type="SAM" id="SignalP"/>
    </source>
</evidence>
<dbReference type="EMBL" id="AB465361">
    <property type="protein sequence ID" value="BAH56543.1"/>
    <property type="molecule type" value="mRNA"/>
</dbReference>
<feature type="compositionally biased region" description="Basic and acidic residues" evidence="1">
    <location>
        <begin position="85"/>
        <end position="97"/>
    </location>
</feature>
<reference evidence="3" key="1">
    <citation type="submission" date="2008-10" db="EMBL/GenBank/DDBJ databases">
        <title>Diverse CLE signaling peptide family in fern.</title>
        <authorList>
            <person name="Sawa S."/>
            <person name="Tamaki T."/>
        </authorList>
    </citation>
    <scope>NUCLEOTIDE SEQUENCE</scope>
</reference>
<proteinExistence type="evidence at transcript level"/>
<feature type="compositionally biased region" description="Pro residues" evidence="1">
    <location>
        <begin position="117"/>
        <end position="126"/>
    </location>
</feature>
<evidence type="ECO:0000256" key="1">
    <source>
        <dbReference type="SAM" id="MobiDB-lite"/>
    </source>
</evidence>
<accession>C0STP0</accession>
<evidence type="ECO:0000313" key="3">
    <source>
        <dbReference type="EMBL" id="BAH56543.1"/>
    </source>
</evidence>
<gene>
    <name evidence="3" type="primary">SmCLE12</name>
</gene>
<sequence>MTGFFICFIRWCMAMAVVFALAADLCELKASARKTMHDRHHQHHHSSTETTTLHVPASSSSSFSRSQHQHHHHHHRHHQQSPRMDQQDKLGTSDDSRVFGYAAHSPPSQGTLLSDPLPSPRAPPFYPGSSTSDASFYTSEHLVPSGPDPLHN</sequence>
<feature type="region of interest" description="Disordered" evidence="1">
    <location>
        <begin position="37"/>
        <end position="152"/>
    </location>
</feature>
<dbReference type="AlphaFoldDB" id="C0STP0"/>
<protein>
    <submittedName>
        <fullName evidence="3">CLAVATA3/endosperm surrounding region 12</fullName>
    </submittedName>
</protein>
<feature type="compositionally biased region" description="Basic residues" evidence="1">
    <location>
        <begin position="67"/>
        <end position="80"/>
    </location>
</feature>
<name>C0STP0_SELML</name>